<evidence type="ECO:0000313" key="2">
    <source>
        <dbReference type="Proteomes" id="UP001431209"/>
    </source>
</evidence>
<accession>A0AAW2YZY8</accession>
<protein>
    <submittedName>
        <fullName evidence="1">Phosphoinositide phosphatase</fullName>
    </submittedName>
</protein>
<sequence length="171" mass="18932">MEAKPQIMVSISSQTTTVVYQVHDESAFLLSFYDLSQLQGKQIIKAEFDVSKLLYSTNYPLPFPNQSGHSIPVELVDTAFQYLTKNERIGFVRVKCSTSVSKQALDVTQVVKGLLSNNQDKLRLLINGAEIDMPIEGGFDQGAAAPSAFKFASKQRNPYSTFLKIQVSDSS</sequence>
<name>A0AAW2YZY8_9EUKA</name>
<dbReference type="Proteomes" id="UP001431209">
    <property type="component" value="Unassembled WGS sequence"/>
</dbReference>
<dbReference type="AlphaFoldDB" id="A0AAW2YZY8"/>
<dbReference type="EMBL" id="JAOPGA020000840">
    <property type="protein sequence ID" value="KAL0482363.1"/>
    <property type="molecule type" value="Genomic_DNA"/>
</dbReference>
<gene>
    <name evidence="1" type="ORF">AKO1_012934</name>
</gene>
<keyword evidence="2" id="KW-1185">Reference proteome</keyword>
<proteinExistence type="predicted"/>
<comment type="caution">
    <text evidence="1">The sequence shown here is derived from an EMBL/GenBank/DDBJ whole genome shotgun (WGS) entry which is preliminary data.</text>
</comment>
<evidence type="ECO:0000313" key="1">
    <source>
        <dbReference type="EMBL" id="KAL0482363.1"/>
    </source>
</evidence>
<reference evidence="1 2" key="1">
    <citation type="submission" date="2024-03" db="EMBL/GenBank/DDBJ databases">
        <title>The Acrasis kona genome and developmental transcriptomes reveal deep origins of eukaryotic multicellular pathways.</title>
        <authorList>
            <person name="Sheikh S."/>
            <person name="Fu C.-J."/>
            <person name="Brown M.W."/>
            <person name="Baldauf S.L."/>
        </authorList>
    </citation>
    <scope>NUCLEOTIDE SEQUENCE [LARGE SCALE GENOMIC DNA]</scope>
    <source>
        <strain evidence="1 2">ATCC MYA-3509</strain>
    </source>
</reference>
<organism evidence="1 2">
    <name type="scientific">Acrasis kona</name>
    <dbReference type="NCBI Taxonomy" id="1008807"/>
    <lineage>
        <taxon>Eukaryota</taxon>
        <taxon>Discoba</taxon>
        <taxon>Heterolobosea</taxon>
        <taxon>Tetramitia</taxon>
        <taxon>Eutetramitia</taxon>
        <taxon>Acrasidae</taxon>
        <taxon>Acrasis</taxon>
    </lineage>
</organism>